<dbReference type="Pfam" id="PF14024">
    <property type="entry name" value="DUF4240"/>
    <property type="match status" value="1"/>
</dbReference>
<dbReference type="EMBL" id="BAAALT010000275">
    <property type="protein sequence ID" value="GAA1832812.1"/>
    <property type="molecule type" value="Genomic_DNA"/>
</dbReference>
<dbReference type="RefSeq" id="WP_344139406.1">
    <property type="nucleotide sequence ID" value="NZ_BAAALT010000275.1"/>
</dbReference>
<sequence length="194" mass="22376">MNVDEFWGFIEASRHAGATREARESYLGGRLLRISRAHLLDFVEHLAATREPANTYRLWNAADLIYGDGCGTDSFHYFQMWLVGLGRNAYDAAIADPDNLATTPEARWLASRPRPWADEDFPDWETLEYVALKVGEHRNDVEGDIRDVLSEERGVRVRSDPDPADIEWRHLKGAETSRRYPRLWALFGAHWVEY</sequence>
<evidence type="ECO:0000313" key="2">
    <source>
        <dbReference type="EMBL" id="GAA1832812.1"/>
    </source>
</evidence>
<gene>
    <name evidence="2" type="ORF">GCM10009682_59110</name>
</gene>
<comment type="caution">
    <text evidence="2">The sequence shown here is derived from an EMBL/GenBank/DDBJ whole genome shotgun (WGS) entry which is preliminary data.</text>
</comment>
<evidence type="ECO:0000313" key="3">
    <source>
        <dbReference type="Proteomes" id="UP001500218"/>
    </source>
</evidence>
<dbReference type="InterPro" id="IPR025334">
    <property type="entry name" value="DUF4240"/>
</dbReference>
<keyword evidence="3" id="KW-1185">Reference proteome</keyword>
<reference evidence="3" key="1">
    <citation type="journal article" date="2019" name="Int. J. Syst. Evol. Microbiol.">
        <title>The Global Catalogue of Microorganisms (GCM) 10K type strain sequencing project: providing services to taxonomists for standard genome sequencing and annotation.</title>
        <authorList>
            <consortium name="The Broad Institute Genomics Platform"/>
            <consortium name="The Broad Institute Genome Sequencing Center for Infectious Disease"/>
            <person name="Wu L."/>
            <person name="Ma J."/>
        </authorList>
    </citation>
    <scope>NUCLEOTIDE SEQUENCE [LARGE SCALE GENOMIC DNA]</scope>
    <source>
        <strain evidence="3">JCM 13250</strain>
    </source>
</reference>
<protein>
    <submittedName>
        <fullName evidence="2">DUF4240 domain-containing protein</fullName>
    </submittedName>
</protein>
<dbReference type="Proteomes" id="UP001500218">
    <property type="component" value="Unassembled WGS sequence"/>
</dbReference>
<organism evidence="2 3">
    <name type="scientific">Luedemannella flava</name>
    <dbReference type="NCBI Taxonomy" id="349316"/>
    <lineage>
        <taxon>Bacteria</taxon>
        <taxon>Bacillati</taxon>
        <taxon>Actinomycetota</taxon>
        <taxon>Actinomycetes</taxon>
        <taxon>Micromonosporales</taxon>
        <taxon>Micromonosporaceae</taxon>
        <taxon>Luedemannella</taxon>
    </lineage>
</organism>
<accession>A0ABP4YW37</accession>
<feature type="domain" description="DUF4240" evidence="1">
    <location>
        <begin position="1"/>
        <end position="133"/>
    </location>
</feature>
<evidence type="ECO:0000259" key="1">
    <source>
        <dbReference type="Pfam" id="PF14024"/>
    </source>
</evidence>
<name>A0ABP4YW37_9ACTN</name>
<proteinExistence type="predicted"/>